<feature type="domain" description="HTH lacI-type" evidence="4">
    <location>
        <begin position="1"/>
        <end position="49"/>
    </location>
</feature>
<dbReference type="PANTHER" id="PTHR30146">
    <property type="entry name" value="LACI-RELATED TRANSCRIPTIONAL REPRESSOR"/>
    <property type="match status" value="1"/>
</dbReference>
<gene>
    <name evidence="6" type="ORF">G5B36_09785</name>
    <name evidence="5" type="ORF">L0N08_02700</name>
</gene>
<evidence type="ECO:0000313" key="6">
    <source>
        <dbReference type="EMBL" id="NSJ48986.1"/>
    </source>
</evidence>
<dbReference type="SUPFAM" id="SSF47413">
    <property type="entry name" value="lambda repressor-like DNA-binding domains"/>
    <property type="match status" value="1"/>
</dbReference>
<organism evidence="5 8">
    <name type="scientific">Enterocloster aldenensis</name>
    <dbReference type="NCBI Taxonomy" id="358742"/>
    <lineage>
        <taxon>Bacteria</taxon>
        <taxon>Bacillati</taxon>
        <taxon>Bacillota</taxon>
        <taxon>Clostridia</taxon>
        <taxon>Lachnospirales</taxon>
        <taxon>Lachnospiraceae</taxon>
        <taxon>Enterocloster</taxon>
    </lineage>
</organism>
<dbReference type="GO" id="GO:0000976">
    <property type="term" value="F:transcription cis-regulatory region binding"/>
    <property type="evidence" value="ECO:0007669"/>
    <property type="project" value="TreeGrafter"/>
</dbReference>
<dbReference type="SUPFAM" id="SSF53822">
    <property type="entry name" value="Periplasmic binding protein-like I"/>
    <property type="match status" value="1"/>
</dbReference>
<dbReference type="PANTHER" id="PTHR30146:SF154">
    <property type="entry name" value="TRANSCRIPTION REGULATOR, MEMBER OF GALR FAMILY"/>
    <property type="match status" value="1"/>
</dbReference>
<dbReference type="Pfam" id="PF13407">
    <property type="entry name" value="Peripla_BP_4"/>
    <property type="match status" value="1"/>
</dbReference>
<dbReference type="Proteomes" id="UP001299608">
    <property type="component" value="Unassembled WGS sequence"/>
</dbReference>
<accession>A0AAW5BUN8</accession>
<dbReference type="InterPro" id="IPR000843">
    <property type="entry name" value="HTH_LacI"/>
</dbReference>
<dbReference type="CDD" id="cd06267">
    <property type="entry name" value="PBP1_LacI_sugar_binding-like"/>
    <property type="match status" value="1"/>
</dbReference>
<keyword evidence="1" id="KW-0805">Transcription regulation</keyword>
<dbReference type="Gene3D" id="1.10.260.40">
    <property type="entry name" value="lambda repressor-like DNA-binding domains"/>
    <property type="match status" value="1"/>
</dbReference>
<dbReference type="InterPro" id="IPR010982">
    <property type="entry name" value="Lambda_DNA-bd_dom_sf"/>
</dbReference>
<evidence type="ECO:0000313" key="7">
    <source>
        <dbReference type="Proteomes" id="UP000669239"/>
    </source>
</evidence>
<comment type="caution">
    <text evidence="5">The sequence shown here is derived from an EMBL/GenBank/DDBJ whole genome shotgun (WGS) entry which is preliminary data.</text>
</comment>
<keyword evidence="7" id="KW-1185">Reference proteome</keyword>
<sequence length="337" mass="37398">MANTSTATVSYILNEDASRPISQELRARVLAAVKELNYTKSAVASNLRTCKSGVVFILIPQFSNIYFTRVCEKIEDVVSSFGFLPIICDTREDPERELKLIKSAVTQRADGIILGPTSQGWSNTSLLRERNIPYVIIGRELVSEDNPAEAENTYYVGDDSYEAGFKAGRCLAENGHKHIGVIDWKANVSSTLGKKQGFYDAVMANVTDGGYLETESSSVLSTEEGYRMTKTLLQRTNPTALFYGYHRHALGGVQYLNEIGYTVPDDISVIMVGTPSWARISSPKYHMIFQHEDWVGEMAGRILMKQLTKENSSLLLKKKHICACSLVEGGSVKNLEK</sequence>
<evidence type="ECO:0000313" key="8">
    <source>
        <dbReference type="Proteomes" id="UP001299608"/>
    </source>
</evidence>
<dbReference type="EMBL" id="JAAITT010000011">
    <property type="protein sequence ID" value="NSJ48986.1"/>
    <property type="molecule type" value="Genomic_DNA"/>
</dbReference>
<evidence type="ECO:0000256" key="3">
    <source>
        <dbReference type="ARBA" id="ARBA00023163"/>
    </source>
</evidence>
<dbReference type="InterPro" id="IPR025997">
    <property type="entry name" value="SBP_2_dom"/>
</dbReference>
<protein>
    <submittedName>
        <fullName evidence="5">LacI family transcriptional regulator</fullName>
    </submittedName>
</protein>
<name>A0AAW5BUN8_9FIRM</name>
<reference evidence="6 7" key="1">
    <citation type="journal article" date="2020" name="Cell Host Microbe">
        <title>Functional and Genomic Variation between Human-Derived Isolates of Lachnospiraceae Reveals Inter- and Intra-Species Diversity.</title>
        <authorList>
            <person name="Sorbara M.T."/>
            <person name="Littmann E.R."/>
            <person name="Fontana E."/>
            <person name="Moody T.U."/>
            <person name="Kohout C.E."/>
            <person name="Gjonbalaj M."/>
            <person name="Eaton V."/>
            <person name="Seok R."/>
            <person name="Leiner I.M."/>
            <person name="Pamer E.G."/>
        </authorList>
    </citation>
    <scope>NUCLEOTIDE SEQUENCE [LARGE SCALE GENOMIC DNA]</scope>
    <source>
        <strain evidence="6 7">MSK.1.17</strain>
    </source>
</reference>
<keyword evidence="3" id="KW-0804">Transcription</keyword>
<dbReference type="PROSITE" id="PS50932">
    <property type="entry name" value="HTH_LACI_2"/>
    <property type="match status" value="1"/>
</dbReference>
<dbReference type="AlphaFoldDB" id="A0AAW5BUN8"/>
<proteinExistence type="predicted"/>
<evidence type="ECO:0000256" key="2">
    <source>
        <dbReference type="ARBA" id="ARBA00023125"/>
    </source>
</evidence>
<dbReference type="EMBL" id="JAKNGE010000003">
    <property type="protein sequence ID" value="MCG4744315.1"/>
    <property type="molecule type" value="Genomic_DNA"/>
</dbReference>
<reference evidence="6" key="2">
    <citation type="submission" date="2020-02" db="EMBL/GenBank/DDBJ databases">
        <authorList>
            <person name="Littmann E."/>
            <person name="Sorbara M."/>
        </authorList>
    </citation>
    <scope>NUCLEOTIDE SEQUENCE</scope>
    <source>
        <strain evidence="6">MSK.1.17</strain>
    </source>
</reference>
<reference evidence="5" key="3">
    <citation type="submission" date="2022-01" db="EMBL/GenBank/DDBJ databases">
        <title>Collection of gut derived symbiotic bacterial strains cultured from healthy donors.</title>
        <authorList>
            <person name="Lin H."/>
            <person name="Kohout C."/>
            <person name="Waligurski E."/>
            <person name="Pamer E.G."/>
        </authorList>
    </citation>
    <scope>NUCLEOTIDE SEQUENCE</scope>
    <source>
        <strain evidence="5">DFI.6.55</strain>
    </source>
</reference>
<dbReference type="CDD" id="cd01392">
    <property type="entry name" value="HTH_LacI"/>
    <property type="match status" value="1"/>
</dbReference>
<dbReference type="GO" id="GO:0003700">
    <property type="term" value="F:DNA-binding transcription factor activity"/>
    <property type="evidence" value="ECO:0007669"/>
    <property type="project" value="TreeGrafter"/>
</dbReference>
<dbReference type="Gene3D" id="3.40.50.2300">
    <property type="match status" value="2"/>
</dbReference>
<evidence type="ECO:0000259" key="4">
    <source>
        <dbReference type="PROSITE" id="PS50932"/>
    </source>
</evidence>
<keyword evidence="2" id="KW-0238">DNA-binding</keyword>
<dbReference type="Proteomes" id="UP000669239">
    <property type="component" value="Unassembled WGS sequence"/>
</dbReference>
<evidence type="ECO:0000313" key="5">
    <source>
        <dbReference type="EMBL" id="MCG4744315.1"/>
    </source>
</evidence>
<dbReference type="Pfam" id="PF00356">
    <property type="entry name" value="LacI"/>
    <property type="match status" value="1"/>
</dbReference>
<dbReference type="InterPro" id="IPR028082">
    <property type="entry name" value="Peripla_BP_I"/>
</dbReference>
<evidence type="ECO:0000256" key="1">
    <source>
        <dbReference type="ARBA" id="ARBA00023015"/>
    </source>
</evidence>
<dbReference type="SMART" id="SM00354">
    <property type="entry name" value="HTH_LACI"/>
    <property type="match status" value="1"/>
</dbReference>